<dbReference type="GO" id="GO:0005802">
    <property type="term" value="C:trans-Golgi network"/>
    <property type="evidence" value="ECO:0007669"/>
    <property type="project" value="TreeGrafter"/>
</dbReference>
<dbReference type="AlphaFoldDB" id="A0A9Q0U238"/>
<dbReference type="GO" id="GO:0035252">
    <property type="term" value="F:UDP-xylosyltransferase activity"/>
    <property type="evidence" value="ECO:0007669"/>
    <property type="project" value="TreeGrafter"/>
</dbReference>
<keyword evidence="7" id="KW-0472">Membrane</keyword>
<keyword evidence="7" id="KW-0812">Transmembrane</keyword>
<dbReference type="GO" id="GO:0000139">
    <property type="term" value="C:Golgi membrane"/>
    <property type="evidence" value="ECO:0007669"/>
    <property type="project" value="UniProtKB-SubCell"/>
</dbReference>
<keyword evidence="4" id="KW-0735">Signal-anchor</keyword>
<dbReference type="GO" id="GO:0005768">
    <property type="term" value="C:endosome"/>
    <property type="evidence" value="ECO:0007669"/>
    <property type="project" value="TreeGrafter"/>
</dbReference>
<sequence>MPMFLLRSPGRLSSPARVPLSLVPGHNSFVLFGKKVPCPGQTLLVSFSNSNSSRLGGFNFSDEPSSLAGVDWWRVSYRLGGAASLLSSNLSERGLGSSRAQDRSGLAWVSALGAEPGDSLCMLPGLCTIALHVIGGMHAVSWTTVLLILELLALLSPRSLELKMLDRCLASCQRPMCHAKATLICLFVTAATVLLGTIGAGKFGTDQEQHFSNLRNNFYPSRKHAEPQKVVVELTRNSSSDDMKKTKNDDPNSYASFDINKLLQVDEGEDDENDPDSDKPYSLGPKISDWDGKRAEWLRENPSFPSFVGPNYKPRVLLVTGSSPKPCENRIGDHYLLKSIKNKIDYCRLHGIDIFYNMALLDAEMAGFWAKLPVNKEAVGFAA</sequence>
<dbReference type="GO" id="GO:0009969">
    <property type="term" value="P:xyloglucan biosynthetic process"/>
    <property type="evidence" value="ECO:0007669"/>
    <property type="project" value="TreeGrafter"/>
</dbReference>
<dbReference type="GO" id="GO:0016758">
    <property type="term" value="F:hexosyltransferase activity"/>
    <property type="evidence" value="ECO:0007669"/>
    <property type="project" value="TreeGrafter"/>
</dbReference>
<gene>
    <name evidence="8" type="ORF">OIU85_025043</name>
</gene>
<dbReference type="EMBL" id="JAPFFL010000006">
    <property type="protein sequence ID" value="KAJ6722016.1"/>
    <property type="molecule type" value="Genomic_DNA"/>
</dbReference>
<reference evidence="8" key="1">
    <citation type="submission" date="2022-11" db="EMBL/GenBank/DDBJ databases">
        <authorList>
            <person name="Hyden B.L."/>
            <person name="Feng K."/>
            <person name="Yates T."/>
            <person name="Jawdy S."/>
            <person name="Smart L.B."/>
            <person name="Muchero W."/>
        </authorList>
    </citation>
    <scope>NUCLEOTIDE SEQUENCE</scope>
    <source>
        <tissue evidence="8">Shoot tip</tissue>
    </source>
</reference>
<evidence type="ECO:0000256" key="3">
    <source>
        <dbReference type="ARBA" id="ARBA00022679"/>
    </source>
</evidence>
<protein>
    <submittedName>
        <fullName evidence="8">XYLOGLUCAN 6-XYLOSYLTRANSFERASE 5-RELATED-RELATED</fullName>
    </submittedName>
</protein>
<feature type="transmembrane region" description="Helical" evidence="7">
    <location>
        <begin position="181"/>
        <end position="201"/>
    </location>
</feature>
<organism evidence="8 9">
    <name type="scientific">Salix viminalis</name>
    <name type="common">Common osier</name>
    <name type="synonym">Basket willow</name>
    <dbReference type="NCBI Taxonomy" id="40686"/>
    <lineage>
        <taxon>Eukaryota</taxon>
        <taxon>Viridiplantae</taxon>
        <taxon>Streptophyta</taxon>
        <taxon>Embryophyta</taxon>
        <taxon>Tracheophyta</taxon>
        <taxon>Spermatophyta</taxon>
        <taxon>Magnoliopsida</taxon>
        <taxon>eudicotyledons</taxon>
        <taxon>Gunneridae</taxon>
        <taxon>Pentapetalae</taxon>
        <taxon>rosids</taxon>
        <taxon>fabids</taxon>
        <taxon>Malpighiales</taxon>
        <taxon>Salicaceae</taxon>
        <taxon>Saliceae</taxon>
        <taxon>Salix</taxon>
    </lineage>
</organism>
<accession>A0A9Q0U238</accession>
<proteinExistence type="predicted"/>
<feature type="region of interest" description="Disordered" evidence="6">
    <location>
        <begin position="234"/>
        <end position="287"/>
    </location>
</feature>
<evidence type="ECO:0000256" key="6">
    <source>
        <dbReference type="SAM" id="MobiDB-lite"/>
    </source>
</evidence>
<feature type="compositionally biased region" description="Acidic residues" evidence="6">
    <location>
        <begin position="266"/>
        <end position="275"/>
    </location>
</feature>
<evidence type="ECO:0000256" key="4">
    <source>
        <dbReference type="ARBA" id="ARBA00022968"/>
    </source>
</evidence>
<dbReference type="OrthoDB" id="1707516at2759"/>
<dbReference type="PANTHER" id="PTHR31311">
    <property type="entry name" value="XYLOGLUCAN 6-XYLOSYLTRANSFERASE 5-RELATED-RELATED"/>
    <property type="match status" value="1"/>
</dbReference>
<evidence type="ECO:0000256" key="1">
    <source>
        <dbReference type="ARBA" id="ARBA00004323"/>
    </source>
</evidence>
<keyword evidence="7" id="KW-1133">Transmembrane helix</keyword>
<keyword evidence="9" id="KW-1185">Reference proteome</keyword>
<evidence type="ECO:0000256" key="2">
    <source>
        <dbReference type="ARBA" id="ARBA00022676"/>
    </source>
</evidence>
<dbReference type="GO" id="GO:0033843">
    <property type="term" value="F:xyloglucan 6-xylosyltransferase activity"/>
    <property type="evidence" value="ECO:0007669"/>
    <property type="project" value="TreeGrafter"/>
</dbReference>
<feature type="transmembrane region" description="Helical" evidence="7">
    <location>
        <begin position="129"/>
        <end position="155"/>
    </location>
</feature>
<keyword evidence="2" id="KW-0328">Glycosyltransferase</keyword>
<name>A0A9Q0U238_SALVM</name>
<dbReference type="Pfam" id="PF05637">
    <property type="entry name" value="Glyco_transf_34"/>
    <property type="match status" value="1"/>
</dbReference>
<evidence type="ECO:0000256" key="5">
    <source>
        <dbReference type="ARBA" id="ARBA00023034"/>
    </source>
</evidence>
<reference evidence="8" key="2">
    <citation type="journal article" date="2023" name="Int. J. Mol. Sci.">
        <title>De Novo Assembly and Annotation of 11 Diverse Shrub Willow (Salix) Genomes Reveals Novel Gene Organization in Sex-Linked Regions.</title>
        <authorList>
            <person name="Hyden B."/>
            <person name="Feng K."/>
            <person name="Yates T.B."/>
            <person name="Jawdy S."/>
            <person name="Cereghino C."/>
            <person name="Smart L.B."/>
            <person name="Muchero W."/>
        </authorList>
    </citation>
    <scope>NUCLEOTIDE SEQUENCE [LARGE SCALE GENOMIC DNA]</scope>
    <source>
        <tissue evidence="8">Shoot tip</tissue>
    </source>
</reference>
<keyword evidence="5" id="KW-0333">Golgi apparatus</keyword>
<dbReference type="InterPro" id="IPR008630">
    <property type="entry name" value="Glyco_trans_34"/>
</dbReference>
<comment type="subcellular location">
    <subcellularLocation>
        <location evidence="1">Golgi apparatus membrane</location>
        <topology evidence="1">Single-pass type II membrane protein</topology>
    </subcellularLocation>
</comment>
<evidence type="ECO:0000313" key="9">
    <source>
        <dbReference type="Proteomes" id="UP001151529"/>
    </source>
</evidence>
<comment type="caution">
    <text evidence="8">The sequence shown here is derived from an EMBL/GenBank/DDBJ whole genome shotgun (WGS) entry which is preliminary data.</text>
</comment>
<keyword evidence="3" id="KW-0808">Transferase</keyword>
<evidence type="ECO:0000256" key="7">
    <source>
        <dbReference type="SAM" id="Phobius"/>
    </source>
</evidence>
<dbReference type="Proteomes" id="UP001151529">
    <property type="component" value="Chromosome 10"/>
</dbReference>
<feature type="compositionally biased region" description="Basic and acidic residues" evidence="6">
    <location>
        <begin position="239"/>
        <end position="250"/>
    </location>
</feature>
<dbReference type="PANTHER" id="PTHR31311:SF5">
    <property type="entry name" value="XYLOGLUCAN 6-XYLOSYLTRANSFERASE 2"/>
    <property type="match status" value="1"/>
</dbReference>
<evidence type="ECO:0000313" key="8">
    <source>
        <dbReference type="EMBL" id="KAJ6722016.1"/>
    </source>
</evidence>